<comment type="subcellular location">
    <subcellularLocation>
        <location evidence="1">Cell outer membrane</location>
    </subcellularLocation>
</comment>
<organism evidence="9 10">
    <name type="scientific">Pedobacter jejuensis</name>
    <dbReference type="NCBI Taxonomy" id="1268550"/>
    <lineage>
        <taxon>Bacteria</taxon>
        <taxon>Pseudomonadati</taxon>
        <taxon>Bacteroidota</taxon>
        <taxon>Sphingobacteriia</taxon>
        <taxon>Sphingobacteriales</taxon>
        <taxon>Sphingobacteriaceae</taxon>
        <taxon>Pedobacter</taxon>
    </lineage>
</organism>
<keyword evidence="10" id="KW-1185">Reference proteome</keyword>
<evidence type="ECO:0000256" key="3">
    <source>
        <dbReference type="ARBA" id="ARBA00022448"/>
    </source>
</evidence>
<proteinExistence type="inferred from homology"/>
<keyword evidence="3" id="KW-0813">Transport</keyword>
<keyword evidence="5" id="KW-0812">Transmembrane</keyword>
<protein>
    <submittedName>
        <fullName evidence="9">TolC family protein</fullName>
    </submittedName>
</protein>
<evidence type="ECO:0000256" key="5">
    <source>
        <dbReference type="ARBA" id="ARBA00022692"/>
    </source>
</evidence>
<dbReference type="GO" id="GO:0009279">
    <property type="term" value="C:cell outer membrane"/>
    <property type="evidence" value="ECO:0007669"/>
    <property type="project" value="UniProtKB-SubCell"/>
</dbReference>
<keyword evidence="7" id="KW-0998">Cell outer membrane</keyword>
<dbReference type="InterPro" id="IPR003423">
    <property type="entry name" value="OMP_efflux"/>
</dbReference>
<evidence type="ECO:0000256" key="2">
    <source>
        <dbReference type="ARBA" id="ARBA00007613"/>
    </source>
</evidence>
<evidence type="ECO:0000256" key="4">
    <source>
        <dbReference type="ARBA" id="ARBA00022452"/>
    </source>
</evidence>
<dbReference type="SUPFAM" id="SSF56954">
    <property type="entry name" value="Outer membrane efflux proteins (OEP)"/>
    <property type="match status" value="1"/>
</dbReference>
<feature type="signal peptide" evidence="8">
    <location>
        <begin position="1"/>
        <end position="26"/>
    </location>
</feature>
<evidence type="ECO:0000256" key="1">
    <source>
        <dbReference type="ARBA" id="ARBA00004442"/>
    </source>
</evidence>
<evidence type="ECO:0000256" key="6">
    <source>
        <dbReference type="ARBA" id="ARBA00023136"/>
    </source>
</evidence>
<dbReference type="PANTHER" id="PTHR30026:SF20">
    <property type="entry name" value="OUTER MEMBRANE PROTEIN TOLC"/>
    <property type="match status" value="1"/>
</dbReference>
<dbReference type="Gene3D" id="1.20.1600.10">
    <property type="entry name" value="Outer membrane efflux proteins (OEP)"/>
    <property type="match status" value="1"/>
</dbReference>
<dbReference type="GO" id="GO:1990281">
    <property type="term" value="C:efflux pump complex"/>
    <property type="evidence" value="ECO:0007669"/>
    <property type="project" value="TreeGrafter"/>
</dbReference>
<evidence type="ECO:0000313" key="10">
    <source>
        <dbReference type="Proteomes" id="UP000274046"/>
    </source>
</evidence>
<dbReference type="Pfam" id="PF02321">
    <property type="entry name" value="OEP"/>
    <property type="match status" value="2"/>
</dbReference>
<keyword evidence="6" id="KW-0472">Membrane</keyword>
<evidence type="ECO:0000256" key="8">
    <source>
        <dbReference type="SAM" id="SignalP"/>
    </source>
</evidence>
<feature type="chain" id="PRO_5018209541" evidence="8">
    <location>
        <begin position="27"/>
        <end position="458"/>
    </location>
</feature>
<dbReference type="OrthoDB" id="654853at2"/>
<keyword evidence="4" id="KW-1134">Transmembrane beta strand</keyword>
<name>A0A3N0BYF0_9SPHI</name>
<dbReference type="AlphaFoldDB" id="A0A3N0BYF0"/>
<sequence length="458" mass="50555">MASGTRYLCTLGIGFLTLMACSMSYAQTQLAIKDVSALVKDNLPRLNAARSEIEASKNLIAFEKRSLMPDLTVAYQANLATFNNITGMSYPSLIMPISGPPSVNNDINLVPGSAATALLMWRPVTFGQRGAAIERATAQYKLANADYNEQAFKYEFLAVNAYLDAIYFKQIIVANQANINRYQSSLDQSLELAKNGLRPGIDTLQLQSSIAQAAIDLLQTQNNYKQKLIELSSLIGNTERGGNLVLTDTSFQAMNTAIDTAVNISGHPYYQSASAQKEVTASLLDEVKKTWRPKLDFWGNVYGRGSGIDVNNNINKSEGFNLSRSNIGVGVQLSFPLLQFHQLSSKKKQYQELLKADEFRMGQVKLDLNKQADMALQKYQSNVAVSKNTAIRLKSALAAYNSLRVSYDAGLVDFTRLTQAQFELQQAEINDTSAKLIIQRSLLDISVAKGDLNLFYNR</sequence>
<dbReference type="Proteomes" id="UP000274046">
    <property type="component" value="Unassembled WGS sequence"/>
</dbReference>
<comment type="similarity">
    <text evidence="2">Belongs to the outer membrane factor (OMF) (TC 1.B.17) family.</text>
</comment>
<keyword evidence="8" id="KW-0732">Signal</keyword>
<evidence type="ECO:0000256" key="7">
    <source>
        <dbReference type="ARBA" id="ARBA00023237"/>
    </source>
</evidence>
<dbReference type="GO" id="GO:0015562">
    <property type="term" value="F:efflux transmembrane transporter activity"/>
    <property type="evidence" value="ECO:0007669"/>
    <property type="project" value="InterPro"/>
</dbReference>
<reference evidence="9 10" key="1">
    <citation type="submission" date="2018-10" db="EMBL/GenBank/DDBJ databases">
        <title>Genome sequencing of Pedobacter jejuensis TNB23.</title>
        <authorList>
            <person name="Cho Y.-J."/>
            <person name="Cho A."/>
            <person name="Kim O.-S."/>
        </authorList>
    </citation>
    <scope>NUCLEOTIDE SEQUENCE [LARGE SCALE GENOMIC DNA]</scope>
    <source>
        <strain evidence="9 10">TNB23</strain>
    </source>
</reference>
<evidence type="ECO:0000313" key="9">
    <source>
        <dbReference type="EMBL" id="RNL54602.1"/>
    </source>
</evidence>
<dbReference type="RefSeq" id="WP_123205229.1">
    <property type="nucleotide sequence ID" value="NZ_RBEE01000011.1"/>
</dbReference>
<dbReference type="InterPro" id="IPR051906">
    <property type="entry name" value="TolC-like"/>
</dbReference>
<dbReference type="EMBL" id="RBEE01000011">
    <property type="protein sequence ID" value="RNL54602.1"/>
    <property type="molecule type" value="Genomic_DNA"/>
</dbReference>
<comment type="caution">
    <text evidence="9">The sequence shown here is derived from an EMBL/GenBank/DDBJ whole genome shotgun (WGS) entry which is preliminary data.</text>
</comment>
<accession>A0A3N0BYF0</accession>
<gene>
    <name evidence="9" type="ORF">D7004_07385</name>
</gene>
<dbReference type="GO" id="GO:0015288">
    <property type="term" value="F:porin activity"/>
    <property type="evidence" value="ECO:0007669"/>
    <property type="project" value="TreeGrafter"/>
</dbReference>
<dbReference type="PANTHER" id="PTHR30026">
    <property type="entry name" value="OUTER MEMBRANE PROTEIN TOLC"/>
    <property type="match status" value="1"/>
</dbReference>
<dbReference type="PROSITE" id="PS51257">
    <property type="entry name" value="PROKAR_LIPOPROTEIN"/>
    <property type="match status" value="1"/>
</dbReference>